<dbReference type="EMBL" id="JAOCIZ010000171">
    <property type="protein sequence ID" value="MDH1507847.1"/>
    <property type="molecule type" value="Genomic_DNA"/>
</dbReference>
<gene>
    <name evidence="1" type="ORF">N5I20_22685</name>
</gene>
<dbReference type="RefSeq" id="WP_103828358.1">
    <property type="nucleotide sequence ID" value="NZ_CAWOMG010000244.1"/>
</dbReference>
<protein>
    <submittedName>
        <fullName evidence="1">TIGR03746 family integrating conjugative element protein</fullName>
    </submittedName>
</protein>
<evidence type="ECO:0000313" key="1">
    <source>
        <dbReference type="EMBL" id="MDH1507847.1"/>
    </source>
</evidence>
<accession>A0A443XAD5</accession>
<dbReference type="Pfam" id="PF11444">
    <property type="entry name" value="DUF2895"/>
    <property type="match status" value="1"/>
</dbReference>
<reference evidence="1" key="1">
    <citation type="submission" date="2022-09" db="EMBL/GenBank/DDBJ databases">
        <title>Intensive care unit water sources are persistently colonized with multi-drug resistant bacteria and are the site of extensive horizontal gene transfer of antibiotic resistance genes.</title>
        <authorList>
            <person name="Diorio-Toth L."/>
        </authorList>
    </citation>
    <scope>NUCLEOTIDE SEQUENCE</scope>
    <source>
        <strain evidence="1">GD03710</strain>
    </source>
</reference>
<dbReference type="AlphaFoldDB" id="A0A443XAD5"/>
<dbReference type="Proteomes" id="UP001161704">
    <property type="component" value="Unassembled WGS sequence"/>
</dbReference>
<organism evidence="1 2">
    <name type="scientific">Aeromonas caviae</name>
    <name type="common">Aeromonas punctata</name>
    <dbReference type="NCBI Taxonomy" id="648"/>
    <lineage>
        <taxon>Bacteria</taxon>
        <taxon>Pseudomonadati</taxon>
        <taxon>Pseudomonadota</taxon>
        <taxon>Gammaproteobacteria</taxon>
        <taxon>Aeromonadales</taxon>
        <taxon>Aeromonadaceae</taxon>
        <taxon>Aeromonas</taxon>
    </lineage>
</organism>
<evidence type="ECO:0000313" key="2">
    <source>
        <dbReference type="Proteomes" id="UP001161704"/>
    </source>
</evidence>
<dbReference type="InterPro" id="IPR021548">
    <property type="entry name" value="DUF2895"/>
</dbReference>
<name>A0A443XAD5_AERCA</name>
<comment type="caution">
    <text evidence="1">The sequence shown here is derived from an EMBL/GenBank/DDBJ whole genome shotgun (WGS) entry which is preliminary data.</text>
</comment>
<proteinExistence type="predicted"/>
<sequence length="217" mass="24245">MNNVFGRNKGRARNALDRSDARVKDWQLISGVLLFILIAQMVISAVRQNDITVHIPPDLSAGAQFDSNTIPKPNVYLFASEVVRSINYWKTNGDKEMPDNLNRYACYISENVKSEQIALHALRVSDGQSANRTRRLSEITDLKDVEGSVSSVGAGIWDVDLDLRLIESLEGTQVKDHALRYRVRVAADNSGSVCNPFNMRITAINQPLRIEFEGGEQ</sequence>